<organism evidence="2 3">
    <name type="scientific">Cetraspora pellucida</name>
    <dbReference type="NCBI Taxonomy" id="1433469"/>
    <lineage>
        <taxon>Eukaryota</taxon>
        <taxon>Fungi</taxon>
        <taxon>Fungi incertae sedis</taxon>
        <taxon>Mucoromycota</taxon>
        <taxon>Glomeromycotina</taxon>
        <taxon>Glomeromycetes</taxon>
        <taxon>Diversisporales</taxon>
        <taxon>Gigasporaceae</taxon>
        <taxon>Cetraspora</taxon>
    </lineage>
</organism>
<dbReference type="PROSITE" id="PS50097">
    <property type="entry name" value="BTB"/>
    <property type="match status" value="1"/>
</dbReference>
<evidence type="ECO:0000313" key="3">
    <source>
        <dbReference type="Proteomes" id="UP000789759"/>
    </source>
</evidence>
<keyword evidence="3" id="KW-1185">Reference proteome</keyword>
<dbReference type="PANTHER" id="PTHR24410:SF23">
    <property type="entry name" value="BTB DOMAIN-CONTAINING PROTEIN-RELATED"/>
    <property type="match status" value="1"/>
</dbReference>
<dbReference type="InterPro" id="IPR011333">
    <property type="entry name" value="SKP1/BTB/POZ_sf"/>
</dbReference>
<evidence type="ECO:0000259" key="1">
    <source>
        <dbReference type="PROSITE" id="PS50097"/>
    </source>
</evidence>
<dbReference type="EMBL" id="CAJVQA010000546">
    <property type="protein sequence ID" value="CAG8480148.1"/>
    <property type="molecule type" value="Genomic_DNA"/>
</dbReference>
<dbReference type="PANTHER" id="PTHR24410">
    <property type="entry name" value="HL07962P-RELATED"/>
    <property type="match status" value="1"/>
</dbReference>
<dbReference type="InterPro" id="IPR000210">
    <property type="entry name" value="BTB/POZ_dom"/>
</dbReference>
<dbReference type="AlphaFoldDB" id="A0A9N8W7M2"/>
<dbReference type="OrthoDB" id="298084at2759"/>
<gene>
    <name evidence="2" type="ORF">CPELLU_LOCUS1481</name>
</gene>
<name>A0A9N8W7M2_9GLOM</name>
<comment type="caution">
    <text evidence="2">The sequence shown here is derived from an EMBL/GenBank/DDBJ whole genome shotgun (WGS) entry which is preliminary data.</text>
</comment>
<protein>
    <submittedName>
        <fullName evidence="2">6307_t:CDS:1</fullName>
    </submittedName>
</protein>
<reference evidence="2" key="1">
    <citation type="submission" date="2021-06" db="EMBL/GenBank/DDBJ databases">
        <authorList>
            <person name="Kallberg Y."/>
            <person name="Tangrot J."/>
            <person name="Rosling A."/>
        </authorList>
    </citation>
    <scope>NUCLEOTIDE SEQUENCE</scope>
    <source>
        <strain evidence="2">FL966</strain>
    </source>
</reference>
<dbReference type="Pfam" id="PF00651">
    <property type="entry name" value="BTB"/>
    <property type="match status" value="1"/>
</dbReference>
<dbReference type="Gene3D" id="1.25.40.420">
    <property type="match status" value="1"/>
</dbReference>
<dbReference type="Proteomes" id="UP000789759">
    <property type="component" value="Unassembled WGS sequence"/>
</dbReference>
<dbReference type="SUPFAM" id="SSF54695">
    <property type="entry name" value="POZ domain"/>
    <property type="match status" value="1"/>
</dbReference>
<dbReference type="InterPro" id="IPR051481">
    <property type="entry name" value="BTB-POZ/Galectin-3-binding"/>
</dbReference>
<proteinExistence type="predicted"/>
<feature type="domain" description="BTB" evidence="1">
    <location>
        <begin position="23"/>
        <end position="104"/>
    </location>
</feature>
<sequence>MDLELLLNFSKNFAKYLENPDEYNVIIRIGEGPNVKTFKAHSFVLKAQCPYFKAGLSSEWVKKEGDQIVFEKQNISADDCFPLKIIDLLCAADELILPEMISYVEEKFILKHSKWLYENFDKILHTAFKHDLWKKLQEFCLDYICPDPDIVFRSSSFLQSDELILENLLQRDDLIMKEITIWDFLVQWGCGQAPSLGDNVTEWSDENFLILKERLHKCIPHIRLSAISPDDFYAKVRPFKKIFPEELYEEVLWQYIKPKNALKFDLIHPPRSDPVNSYIINLKHVAMIASWVDRKPQGYSFDGQDKPILSRVRSNHIDNAIYIYPSYGPQWGQNDLKTWGSFNADCCQCLRQRYEFPIRSSPDVFSAEEFEVFHLVKRQ</sequence>
<accession>A0A9N8W7M2</accession>
<dbReference type="CDD" id="cd18186">
    <property type="entry name" value="BTB_POZ_ZBTB_KLHL-like"/>
    <property type="match status" value="1"/>
</dbReference>
<evidence type="ECO:0000313" key="2">
    <source>
        <dbReference type="EMBL" id="CAG8480148.1"/>
    </source>
</evidence>
<dbReference type="Gene3D" id="3.30.710.10">
    <property type="entry name" value="Potassium Channel Kv1.1, Chain A"/>
    <property type="match status" value="1"/>
</dbReference>